<protein>
    <submittedName>
        <fullName evidence="2">Uncharacterized protein</fullName>
    </submittedName>
</protein>
<evidence type="ECO:0000313" key="2">
    <source>
        <dbReference type="EnsemblProtists" id="PYU1_T005451"/>
    </source>
</evidence>
<dbReference type="EMBL" id="GL376633">
    <property type="status" value="NOT_ANNOTATED_CDS"/>
    <property type="molecule type" value="Genomic_DNA"/>
</dbReference>
<sequence>MDLYADLPLAKGASSAALDANGNVKTSASSVWKTTTAPAFVPQVMRNAQQQGRGRGAIPPAVDTKSVVNMVPAALRTKSPHGAPAAATFTAAKKPSGISLAFKPASITRKPAVPQFVSASIRPASSSGDSGAAPADNTACTAKGRFSQFEDADEPQSRVGIGMRGGLGFATVTEVVRIQPAQGDENQHVAANENAGPATQSFQANYRDEYNPARPNSYEVYCEERLNKKKMEQVKRELERRQREQERAGKLERERLVRDIAEGKAPAIDLPAAGRGRGMTMPAWMRKKMYGIDIIGGYGWLLALMGY</sequence>
<dbReference type="STRING" id="431595.K3WKF9"/>
<dbReference type="GO" id="GO:0045292">
    <property type="term" value="P:mRNA cis splicing, via spliceosome"/>
    <property type="evidence" value="ECO:0007669"/>
    <property type="project" value="InterPro"/>
</dbReference>
<dbReference type="HOGENOM" id="CLU_044664_0_0_1"/>
<accession>K3WKF9</accession>
<dbReference type="InterPro" id="IPR040052">
    <property type="entry name" value="RBM17"/>
</dbReference>
<feature type="coiled-coil region" evidence="1">
    <location>
        <begin position="227"/>
        <end position="254"/>
    </location>
</feature>
<proteinExistence type="predicted"/>
<evidence type="ECO:0000313" key="3">
    <source>
        <dbReference type="Proteomes" id="UP000019132"/>
    </source>
</evidence>
<dbReference type="PANTHER" id="PTHR13288:SF8">
    <property type="entry name" value="SPLICING FACTOR 45"/>
    <property type="match status" value="1"/>
</dbReference>
<reference evidence="2" key="3">
    <citation type="submission" date="2015-02" db="UniProtKB">
        <authorList>
            <consortium name="EnsemblProtists"/>
        </authorList>
    </citation>
    <scope>IDENTIFICATION</scope>
    <source>
        <strain evidence="2">DAOM BR144</strain>
    </source>
</reference>
<organism evidence="2 3">
    <name type="scientific">Globisporangium ultimum (strain ATCC 200006 / CBS 805.95 / DAOM BR144)</name>
    <name type="common">Pythium ultimum</name>
    <dbReference type="NCBI Taxonomy" id="431595"/>
    <lineage>
        <taxon>Eukaryota</taxon>
        <taxon>Sar</taxon>
        <taxon>Stramenopiles</taxon>
        <taxon>Oomycota</taxon>
        <taxon>Peronosporomycetes</taxon>
        <taxon>Pythiales</taxon>
        <taxon>Pythiaceae</taxon>
        <taxon>Globisporangium</taxon>
    </lineage>
</organism>
<dbReference type="EnsemblProtists" id="PYU1_T005451">
    <property type="protein sequence ID" value="PYU1_T005451"/>
    <property type="gene ID" value="PYU1_G005440"/>
</dbReference>
<reference evidence="3" key="2">
    <citation type="submission" date="2010-04" db="EMBL/GenBank/DDBJ databases">
        <authorList>
            <person name="Buell R."/>
            <person name="Hamilton J."/>
            <person name="Hostetler J."/>
        </authorList>
    </citation>
    <scope>NUCLEOTIDE SEQUENCE [LARGE SCALE GENOMIC DNA]</scope>
    <source>
        <strain evidence="3">DAOM:BR144</strain>
    </source>
</reference>
<dbReference type="VEuPathDB" id="FungiDB:PYU1_G005440"/>
<dbReference type="eggNOG" id="ENOG502RV0W">
    <property type="taxonomic scope" value="Eukaryota"/>
</dbReference>
<name>K3WKF9_GLOUD</name>
<dbReference type="InParanoid" id="K3WKF9"/>
<keyword evidence="1" id="KW-0175">Coiled coil</keyword>
<dbReference type="Proteomes" id="UP000019132">
    <property type="component" value="Unassembled WGS sequence"/>
</dbReference>
<keyword evidence="3" id="KW-1185">Reference proteome</keyword>
<evidence type="ECO:0000256" key="1">
    <source>
        <dbReference type="SAM" id="Coils"/>
    </source>
</evidence>
<reference evidence="3" key="1">
    <citation type="journal article" date="2010" name="Genome Biol.">
        <title>Genome sequence of the necrotrophic plant pathogen Pythium ultimum reveals original pathogenicity mechanisms and effector repertoire.</title>
        <authorList>
            <person name="Levesque C.A."/>
            <person name="Brouwer H."/>
            <person name="Cano L."/>
            <person name="Hamilton J.P."/>
            <person name="Holt C."/>
            <person name="Huitema E."/>
            <person name="Raffaele S."/>
            <person name="Robideau G.P."/>
            <person name="Thines M."/>
            <person name="Win J."/>
            <person name="Zerillo M.M."/>
            <person name="Beakes G.W."/>
            <person name="Boore J.L."/>
            <person name="Busam D."/>
            <person name="Dumas B."/>
            <person name="Ferriera S."/>
            <person name="Fuerstenberg S.I."/>
            <person name="Gachon C.M."/>
            <person name="Gaulin E."/>
            <person name="Govers F."/>
            <person name="Grenville-Briggs L."/>
            <person name="Horner N."/>
            <person name="Hostetler J."/>
            <person name="Jiang R.H."/>
            <person name="Johnson J."/>
            <person name="Krajaejun T."/>
            <person name="Lin H."/>
            <person name="Meijer H.J."/>
            <person name="Moore B."/>
            <person name="Morris P."/>
            <person name="Phuntmart V."/>
            <person name="Puiu D."/>
            <person name="Shetty J."/>
            <person name="Stajich J.E."/>
            <person name="Tripathy S."/>
            <person name="Wawra S."/>
            <person name="van West P."/>
            <person name="Whitty B.R."/>
            <person name="Coutinho P.M."/>
            <person name="Henrissat B."/>
            <person name="Martin F."/>
            <person name="Thomas P.D."/>
            <person name="Tyler B.M."/>
            <person name="De Vries R.P."/>
            <person name="Kamoun S."/>
            <person name="Yandell M."/>
            <person name="Tisserat N."/>
            <person name="Buell C.R."/>
        </authorList>
    </citation>
    <scope>NUCLEOTIDE SEQUENCE</scope>
    <source>
        <strain evidence="3">DAOM:BR144</strain>
    </source>
</reference>
<dbReference type="AlphaFoldDB" id="K3WKF9"/>
<dbReference type="GO" id="GO:0071011">
    <property type="term" value="C:precatalytic spliceosome"/>
    <property type="evidence" value="ECO:0007669"/>
    <property type="project" value="TreeGrafter"/>
</dbReference>
<dbReference type="OMA" id="ANYRDEY"/>
<dbReference type="PANTHER" id="PTHR13288">
    <property type="entry name" value="SPLICING FACTOR 45 SPF45"/>
    <property type="match status" value="1"/>
</dbReference>